<organism evidence="6 7">
    <name type="scientific">Pseudoscardovia radai</name>
    <dbReference type="NCBI Taxonomy" id="987066"/>
    <lineage>
        <taxon>Bacteria</taxon>
        <taxon>Bacillati</taxon>
        <taxon>Actinomycetota</taxon>
        <taxon>Actinomycetes</taxon>
        <taxon>Bifidobacteriales</taxon>
        <taxon>Bifidobacteriaceae</taxon>
        <taxon>Pseudoscardovia</taxon>
    </lineage>
</organism>
<keyword evidence="3" id="KW-0238">DNA-binding</keyword>
<protein>
    <submittedName>
        <fullName evidence="6">LacI family sucrose operon transcriptional repressor</fullName>
    </submittedName>
</protein>
<keyword evidence="4" id="KW-0804">Transcription</keyword>
<dbReference type="InterPro" id="IPR001761">
    <property type="entry name" value="Peripla_BP/Lac1_sug-bd_dom"/>
</dbReference>
<dbReference type="GO" id="GO:0000976">
    <property type="term" value="F:transcription cis-regulatory region binding"/>
    <property type="evidence" value="ECO:0007669"/>
    <property type="project" value="TreeGrafter"/>
</dbReference>
<dbReference type="PANTHER" id="PTHR30146">
    <property type="entry name" value="LACI-RELATED TRANSCRIPTIONAL REPRESSOR"/>
    <property type="match status" value="1"/>
</dbReference>
<evidence type="ECO:0000313" key="7">
    <source>
        <dbReference type="Proteomes" id="UP000216725"/>
    </source>
</evidence>
<dbReference type="PROSITE" id="PS00356">
    <property type="entry name" value="HTH_LACI_1"/>
    <property type="match status" value="1"/>
</dbReference>
<name>A0A261EZK7_9BIFI</name>
<sequence length="341" mass="36979">MVGMRDVANAAGVSLSTVSLVVNGSGYVSDAMREKVLKTISDMGYEPRKHVRSAARCGMVGVIVPTLRHPFFASLISEIAKQLAVIDEIPLILGTNEYAGADGICADMLRHRKLDGIIVCSHTSGTAAELSTINAPIVAFDRYLHPSIPVVNSDHMQGAHLVAELLVGTGVQRVIEMGGPRSQFHDIPIDEEGNDTSFPTTHYHRTLEEELAKNGVRVEYMQVSDVSDMSLFRKVAAAAFEKQEKVDAIVAPDMAAAYSVQQALLRGIEIPKQLQVVAYDGTIVTDMAGMRITAVRQNVGAIARGLVTTLNQEIERGGKLRDRKVEHKLVPVRLVTGDTTR</sequence>
<dbReference type="SUPFAM" id="SSF47413">
    <property type="entry name" value="lambda repressor-like DNA-binding domains"/>
    <property type="match status" value="1"/>
</dbReference>
<evidence type="ECO:0000256" key="3">
    <source>
        <dbReference type="ARBA" id="ARBA00023125"/>
    </source>
</evidence>
<dbReference type="EMBL" id="MWWR01000004">
    <property type="protein sequence ID" value="OZG52309.1"/>
    <property type="molecule type" value="Genomic_DNA"/>
</dbReference>
<accession>A0A261EZK7</accession>
<dbReference type="Gene3D" id="3.40.50.2300">
    <property type="match status" value="2"/>
</dbReference>
<dbReference type="Gene3D" id="1.10.260.40">
    <property type="entry name" value="lambda repressor-like DNA-binding domains"/>
    <property type="match status" value="1"/>
</dbReference>
<feature type="domain" description="HTH lacI-type" evidence="5">
    <location>
        <begin position="2"/>
        <end position="56"/>
    </location>
</feature>
<evidence type="ECO:0000256" key="4">
    <source>
        <dbReference type="ARBA" id="ARBA00023163"/>
    </source>
</evidence>
<dbReference type="PROSITE" id="PS50932">
    <property type="entry name" value="HTH_LACI_2"/>
    <property type="match status" value="1"/>
</dbReference>
<dbReference type="InterPro" id="IPR010982">
    <property type="entry name" value="Lambda_DNA-bd_dom_sf"/>
</dbReference>
<evidence type="ECO:0000259" key="5">
    <source>
        <dbReference type="PROSITE" id="PS50932"/>
    </source>
</evidence>
<gene>
    <name evidence="6" type="ORF">PSRA_0498</name>
</gene>
<evidence type="ECO:0000256" key="2">
    <source>
        <dbReference type="ARBA" id="ARBA00023015"/>
    </source>
</evidence>
<proteinExistence type="predicted"/>
<evidence type="ECO:0000313" key="6">
    <source>
        <dbReference type="EMBL" id="OZG52309.1"/>
    </source>
</evidence>
<keyword evidence="7" id="KW-1185">Reference proteome</keyword>
<dbReference type="Pfam" id="PF00356">
    <property type="entry name" value="LacI"/>
    <property type="match status" value="1"/>
</dbReference>
<dbReference type="SMART" id="SM00354">
    <property type="entry name" value="HTH_LACI"/>
    <property type="match status" value="1"/>
</dbReference>
<dbReference type="OrthoDB" id="37081at2"/>
<dbReference type="PANTHER" id="PTHR30146:SF95">
    <property type="entry name" value="RIBOSE OPERON REPRESSOR"/>
    <property type="match status" value="1"/>
</dbReference>
<dbReference type="InterPro" id="IPR028082">
    <property type="entry name" value="Peripla_BP_I"/>
</dbReference>
<dbReference type="AlphaFoldDB" id="A0A261EZK7"/>
<dbReference type="SUPFAM" id="SSF53822">
    <property type="entry name" value="Periplasmic binding protein-like I"/>
    <property type="match status" value="1"/>
</dbReference>
<keyword evidence="1" id="KW-0678">Repressor</keyword>
<dbReference type="InterPro" id="IPR000843">
    <property type="entry name" value="HTH_LacI"/>
</dbReference>
<dbReference type="GO" id="GO:0003700">
    <property type="term" value="F:DNA-binding transcription factor activity"/>
    <property type="evidence" value="ECO:0007669"/>
    <property type="project" value="TreeGrafter"/>
</dbReference>
<dbReference type="Pfam" id="PF00532">
    <property type="entry name" value="Peripla_BP_1"/>
    <property type="match status" value="1"/>
</dbReference>
<dbReference type="RefSeq" id="WP_094660329.1">
    <property type="nucleotide sequence ID" value="NZ_JBKZBO010000036.1"/>
</dbReference>
<comment type="caution">
    <text evidence="6">The sequence shown here is derived from an EMBL/GenBank/DDBJ whole genome shotgun (WGS) entry which is preliminary data.</text>
</comment>
<dbReference type="Proteomes" id="UP000216725">
    <property type="component" value="Unassembled WGS sequence"/>
</dbReference>
<reference evidence="6 7" key="1">
    <citation type="journal article" date="2017" name="BMC Genomics">
        <title>Comparative genomic and phylogenomic analyses of the Bifidobacteriaceae family.</title>
        <authorList>
            <person name="Lugli G.A."/>
            <person name="Milani C."/>
            <person name="Turroni F."/>
            <person name="Duranti S."/>
            <person name="Mancabelli L."/>
            <person name="Mangifesta M."/>
            <person name="Ferrario C."/>
            <person name="Modesto M."/>
            <person name="Mattarelli P."/>
            <person name="Jiri K."/>
            <person name="van Sinderen D."/>
            <person name="Ventura M."/>
        </authorList>
    </citation>
    <scope>NUCLEOTIDE SEQUENCE [LARGE SCALE GENOMIC DNA]</scope>
    <source>
        <strain evidence="6 7">DSM 24742</strain>
    </source>
</reference>
<keyword evidence="2" id="KW-0805">Transcription regulation</keyword>
<evidence type="ECO:0000256" key="1">
    <source>
        <dbReference type="ARBA" id="ARBA00022491"/>
    </source>
</evidence>
<dbReference type="CDD" id="cd01392">
    <property type="entry name" value="HTH_LacI"/>
    <property type="match status" value="1"/>
</dbReference>